<gene>
    <name evidence="1" type="ORF">QQZ08_011774</name>
</gene>
<proteinExistence type="predicted"/>
<sequence>MHTHSAEHYYLMDNIDRDMDNLTWRGVTVTVEGRVSKKPKTIVDNVDGIIEADKSA</sequence>
<evidence type="ECO:0000313" key="2">
    <source>
        <dbReference type="Proteomes" id="UP001498421"/>
    </source>
</evidence>
<accession>A0ABR1H8V7</accession>
<dbReference type="Proteomes" id="UP001498421">
    <property type="component" value="Unassembled WGS sequence"/>
</dbReference>
<protein>
    <submittedName>
        <fullName evidence="1">Uncharacterized protein</fullName>
    </submittedName>
</protein>
<reference evidence="1 2" key="1">
    <citation type="journal article" date="2025" name="Microbiol. Resour. Announc.">
        <title>Draft genome sequences for Neonectria magnoliae and Neonectria punicea, canker pathogens of Liriodendron tulipifera and Acer saccharum in West Virginia.</title>
        <authorList>
            <person name="Petronek H.M."/>
            <person name="Kasson M.T."/>
            <person name="Metheny A.M."/>
            <person name="Stauder C.M."/>
            <person name="Lovett B."/>
            <person name="Lynch S.C."/>
            <person name="Garnas J.R."/>
            <person name="Kasson L.R."/>
            <person name="Stajich J.E."/>
        </authorList>
    </citation>
    <scope>NUCLEOTIDE SEQUENCE [LARGE SCALE GENOMIC DNA]</scope>
    <source>
        <strain evidence="1 2">NRRL 64651</strain>
    </source>
</reference>
<dbReference type="EMBL" id="JAZAVK010000194">
    <property type="protein sequence ID" value="KAK7417016.1"/>
    <property type="molecule type" value="Genomic_DNA"/>
</dbReference>
<organism evidence="1 2">
    <name type="scientific">Neonectria magnoliae</name>
    <dbReference type="NCBI Taxonomy" id="2732573"/>
    <lineage>
        <taxon>Eukaryota</taxon>
        <taxon>Fungi</taxon>
        <taxon>Dikarya</taxon>
        <taxon>Ascomycota</taxon>
        <taxon>Pezizomycotina</taxon>
        <taxon>Sordariomycetes</taxon>
        <taxon>Hypocreomycetidae</taxon>
        <taxon>Hypocreales</taxon>
        <taxon>Nectriaceae</taxon>
        <taxon>Neonectria</taxon>
    </lineage>
</organism>
<keyword evidence="2" id="KW-1185">Reference proteome</keyword>
<name>A0ABR1H8V7_9HYPO</name>
<evidence type="ECO:0000313" key="1">
    <source>
        <dbReference type="EMBL" id="KAK7417016.1"/>
    </source>
</evidence>
<comment type="caution">
    <text evidence="1">The sequence shown here is derived from an EMBL/GenBank/DDBJ whole genome shotgun (WGS) entry which is preliminary data.</text>
</comment>